<proteinExistence type="predicted"/>
<evidence type="ECO:0000313" key="2">
    <source>
        <dbReference type="Proteomes" id="UP000655366"/>
    </source>
</evidence>
<dbReference type="Proteomes" id="UP000655366">
    <property type="component" value="Unassembled WGS sequence"/>
</dbReference>
<gene>
    <name evidence="1" type="ORF">IV500_05740</name>
</gene>
<keyword evidence="2" id="KW-1185">Reference proteome</keyword>
<organism evidence="1 2">
    <name type="scientific">Arthrobacter terrae</name>
    <dbReference type="NCBI Taxonomy" id="2935737"/>
    <lineage>
        <taxon>Bacteria</taxon>
        <taxon>Bacillati</taxon>
        <taxon>Actinomycetota</taxon>
        <taxon>Actinomycetes</taxon>
        <taxon>Micrococcales</taxon>
        <taxon>Micrococcaceae</taxon>
        <taxon>Arthrobacter</taxon>
    </lineage>
</organism>
<sequence length="154" mass="17531">MEPFRIITTFEEFTSLTVSTIVCPVRQPGLAYRKCWSDLFTTFESTHEWDARETWTILTMHCPTEKSEVWVLWDAAAVKSPLPKQGAFITIVPSRSPRRKAHFGLGYAKSAITNQLYRGTAKEDMAILQLDPATSQYVVLHNIPQGTTKTQLPW</sequence>
<protein>
    <submittedName>
        <fullName evidence="1">Uncharacterized protein</fullName>
    </submittedName>
</protein>
<name>A0A931CQ33_9MICC</name>
<accession>A0A931CQ33</accession>
<dbReference type="AlphaFoldDB" id="A0A931CQ33"/>
<dbReference type="RefSeq" id="WP_196395876.1">
    <property type="nucleotide sequence ID" value="NZ_JADNYM010000006.1"/>
</dbReference>
<dbReference type="EMBL" id="JADNYM010000006">
    <property type="protein sequence ID" value="MBG0738924.1"/>
    <property type="molecule type" value="Genomic_DNA"/>
</dbReference>
<comment type="caution">
    <text evidence="1">The sequence shown here is derived from an EMBL/GenBank/DDBJ whole genome shotgun (WGS) entry which is preliminary data.</text>
</comment>
<reference evidence="1 2" key="1">
    <citation type="submission" date="2020-11" db="EMBL/GenBank/DDBJ databases">
        <title>Arthrobacter antarcticus sp. nov., isolated from Antarctic Soil.</title>
        <authorList>
            <person name="Li J."/>
        </authorList>
    </citation>
    <scope>NUCLEOTIDE SEQUENCE [LARGE SCALE GENOMIC DNA]</scope>
    <source>
        <strain evidence="1 2">Z1-20</strain>
    </source>
</reference>
<evidence type="ECO:0000313" key="1">
    <source>
        <dbReference type="EMBL" id="MBG0738924.1"/>
    </source>
</evidence>